<keyword evidence="2" id="KW-1185">Reference proteome</keyword>
<name>A0A8E1QWA6_9BACT</name>
<comment type="caution">
    <text evidence="1">The sequence shown here is derived from an EMBL/GenBank/DDBJ whole genome shotgun (WGS) entry which is preliminary data.</text>
</comment>
<evidence type="ECO:0000313" key="1">
    <source>
        <dbReference type="EMBL" id="KOO67768.1"/>
    </source>
</evidence>
<dbReference type="EMBL" id="LFQU01000026">
    <property type="protein sequence ID" value="KOO67768.1"/>
    <property type="molecule type" value="Genomic_DNA"/>
</dbReference>
<dbReference type="AlphaFoldDB" id="A0A8E1QWA6"/>
<sequence>MLSTCFMSAQIMKEIPGLRYHAMSENGKWMLSVDNGYIGILNTETDELQEYCDGVTGYTLGMGNMVTNDGFLVGNIDGAPSILDIEKKEWKQLPVKKGDTYSSANAITNSRKYIVGYIGNSNGFGNTTIEPVIWTMNSDGTYADYEKLPYPEKDFTGVAPQYILPNCISEDGTVIGAQLVRQDNECLPMIYKKAEDGTWTYEVYDKGLCEEGTEFPEFPTEEPIVPSYYDYLSQEEAGAYKQDSTEYADSLWAYTIGESTQRPTYYPDPKYYMTEENLNMYNEAWDSYLTLSDEYSQKLMNFRSFYYEHVTPNFYTMNGVWLSTNGKYYATTCKKGWEGTIGDAALLTVGKTSELYDYKDGLSGYCVTNDGDFFVSDAGTAYVYPANSKEKVTLIDWLRSKGETEAADWLSDKETGIAICSGDGRVISGYFGAAGIYDSWLIKLDGTPTGITGIEQDGNSHVKAYDMQGRIVAEGEYNEVRNNLKRGIYIINGRKVVVK</sequence>
<dbReference type="SUPFAM" id="SSF63829">
    <property type="entry name" value="Calcium-dependent phosphotriesterase"/>
    <property type="match status" value="1"/>
</dbReference>
<organism evidence="1 2">
    <name type="scientific">Xylanibacter rarus</name>
    <dbReference type="NCBI Taxonomy" id="1676614"/>
    <lineage>
        <taxon>Bacteria</taxon>
        <taxon>Pseudomonadati</taxon>
        <taxon>Bacteroidota</taxon>
        <taxon>Bacteroidia</taxon>
        <taxon>Bacteroidales</taxon>
        <taxon>Prevotellaceae</taxon>
        <taxon>Xylanibacter</taxon>
    </lineage>
</organism>
<protein>
    <submittedName>
        <fullName evidence="1">Uncharacterized protein</fullName>
    </submittedName>
</protein>
<gene>
    <name evidence="1" type="ORF">ACU52_11815</name>
</gene>
<proteinExistence type="predicted"/>
<dbReference type="Proteomes" id="UP000036951">
    <property type="component" value="Unassembled WGS sequence"/>
</dbReference>
<evidence type="ECO:0000313" key="2">
    <source>
        <dbReference type="Proteomes" id="UP000036951"/>
    </source>
</evidence>
<accession>A0A8E1QWA6</accession>
<reference evidence="1 2" key="1">
    <citation type="submission" date="2015-06" db="EMBL/GenBank/DDBJ databases">
        <title>Prevotella sp. 109, sp. nov., a novel member of the family Prevotellaceae isolated from human faeces.</title>
        <authorList>
            <person name="Shkoporov A.N."/>
            <person name="Chaplin A.V."/>
            <person name="Kafarskaia L.I."/>
            <person name="Efimov B.A."/>
        </authorList>
    </citation>
    <scope>NUCLEOTIDE SEQUENCE [LARGE SCALE GENOMIC DNA]</scope>
    <source>
        <strain evidence="1 2">109</strain>
    </source>
</reference>